<feature type="domain" description="Response regulatory" evidence="6">
    <location>
        <begin position="5"/>
        <end position="99"/>
    </location>
</feature>
<dbReference type="GO" id="GO:0006355">
    <property type="term" value="P:regulation of DNA-templated transcription"/>
    <property type="evidence" value="ECO:0007669"/>
    <property type="project" value="TreeGrafter"/>
</dbReference>
<dbReference type="InterPro" id="IPR011006">
    <property type="entry name" value="CheY-like_superfamily"/>
</dbReference>
<dbReference type="GO" id="GO:0005829">
    <property type="term" value="C:cytosol"/>
    <property type="evidence" value="ECO:0007669"/>
    <property type="project" value="TreeGrafter"/>
</dbReference>
<sequence length="99" mass="10932">MQTIHILVVDDDPAIRRSLNRALKLEGYEVDAAEDGQKALDQLATNTYDAIILDILMPGIDGLEVCRRLRSVQDDTPILMLTALDAVSDRVTGLGRRGR</sequence>
<gene>
    <name evidence="7" type="ORF">B1B_14088</name>
</gene>
<dbReference type="InterPro" id="IPR001789">
    <property type="entry name" value="Sig_transdc_resp-reg_receiver"/>
</dbReference>
<dbReference type="InterPro" id="IPR039420">
    <property type="entry name" value="WalR-like"/>
</dbReference>
<dbReference type="EMBL" id="AUZY01009301">
    <property type="protein sequence ID" value="EQD42352.1"/>
    <property type="molecule type" value="Genomic_DNA"/>
</dbReference>
<dbReference type="CDD" id="cd17574">
    <property type="entry name" value="REC_OmpR"/>
    <property type="match status" value="1"/>
</dbReference>
<keyword evidence="5" id="KW-0804">Transcription</keyword>
<evidence type="ECO:0000259" key="6">
    <source>
        <dbReference type="PROSITE" id="PS50110"/>
    </source>
</evidence>
<accession>T0ZDP2</accession>
<comment type="caution">
    <text evidence="7">The sequence shown here is derived from an EMBL/GenBank/DDBJ whole genome shotgun (WGS) entry which is preliminary data.</text>
</comment>
<dbReference type="AlphaFoldDB" id="T0ZDP2"/>
<keyword evidence="2" id="KW-0902">Two-component regulatory system</keyword>
<dbReference type="Gene3D" id="3.40.50.2300">
    <property type="match status" value="1"/>
</dbReference>
<evidence type="ECO:0000256" key="1">
    <source>
        <dbReference type="ARBA" id="ARBA00022553"/>
    </source>
</evidence>
<evidence type="ECO:0000256" key="4">
    <source>
        <dbReference type="ARBA" id="ARBA00023125"/>
    </source>
</evidence>
<keyword evidence="3" id="KW-0805">Transcription regulation</keyword>
<proteinExistence type="predicted"/>
<dbReference type="SMART" id="SM00448">
    <property type="entry name" value="REC"/>
    <property type="match status" value="1"/>
</dbReference>
<reference evidence="7" key="1">
    <citation type="submission" date="2013-08" db="EMBL/GenBank/DDBJ databases">
        <authorList>
            <person name="Mendez C."/>
            <person name="Richter M."/>
            <person name="Ferrer M."/>
            <person name="Sanchez J."/>
        </authorList>
    </citation>
    <scope>NUCLEOTIDE SEQUENCE</scope>
</reference>
<dbReference type="PROSITE" id="PS50110">
    <property type="entry name" value="RESPONSE_REGULATORY"/>
    <property type="match status" value="1"/>
</dbReference>
<evidence type="ECO:0000313" key="7">
    <source>
        <dbReference type="EMBL" id="EQD42352.1"/>
    </source>
</evidence>
<protein>
    <submittedName>
        <fullName evidence="7">Two-component system response regulator</fullName>
    </submittedName>
</protein>
<dbReference type="PANTHER" id="PTHR48111">
    <property type="entry name" value="REGULATOR OF RPOS"/>
    <property type="match status" value="1"/>
</dbReference>
<dbReference type="GO" id="GO:0032993">
    <property type="term" value="C:protein-DNA complex"/>
    <property type="evidence" value="ECO:0007669"/>
    <property type="project" value="TreeGrafter"/>
</dbReference>
<dbReference type="FunFam" id="3.40.50.2300:FF:000001">
    <property type="entry name" value="DNA-binding response regulator PhoB"/>
    <property type="match status" value="1"/>
</dbReference>
<dbReference type="GO" id="GO:0000976">
    <property type="term" value="F:transcription cis-regulatory region binding"/>
    <property type="evidence" value="ECO:0007669"/>
    <property type="project" value="TreeGrafter"/>
</dbReference>
<reference evidence="7" key="2">
    <citation type="journal article" date="2014" name="ISME J.">
        <title>Microbial stratification in low pH oxic and suboxic macroscopic growths along an acid mine drainage.</title>
        <authorList>
            <person name="Mendez-Garcia C."/>
            <person name="Mesa V."/>
            <person name="Sprenger R.R."/>
            <person name="Richter M."/>
            <person name="Diez M.S."/>
            <person name="Solano J."/>
            <person name="Bargiela R."/>
            <person name="Golyshina O.V."/>
            <person name="Manteca A."/>
            <person name="Ramos J.L."/>
            <person name="Gallego J.R."/>
            <person name="Llorente I."/>
            <person name="Martins Dos Santos V.A."/>
            <person name="Jensen O.N."/>
            <person name="Pelaez A.I."/>
            <person name="Sanchez J."/>
            <person name="Ferrer M."/>
        </authorList>
    </citation>
    <scope>NUCLEOTIDE SEQUENCE</scope>
</reference>
<evidence type="ECO:0000256" key="3">
    <source>
        <dbReference type="ARBA" id="ARBA00023015"/>
    </source>
</evidence>
<keyword evidence="4" id="KW-0238">DNA-binding</keyword>
<dbReference type="Pfam" id="PF00072">
    <property type="entry name" value="Response_reg"/>
    <property type="match status" value="1"/>
</dbReference>
<dbReference type="PANTHER" id="PTHR48111:SF22">
    <property type="entry name" value="REGULATOR OF RPOS"/>
    <property type="match status" value="1"/>
</dbReference>
<evidence type="ECO:0000256" key="2">
    <source>
        <dbReference type="ARBA" id="ARBA00023012"/>
    </source>
</evidence>
<keyword evidence="1" id="KW-0597">Phosphoprotein</keyword>
<dbReference type="GO" id="GO:0000156">
    <property type="term" value="F:phosphorelay response regulator activity"/>
    <property type="evidence" value="ECO:0007669"/>
    <property type="project" value="TreeGrafter"/>
</dbReference>
<name>T0ZDP2_9ZZZZ</name>
<dbReference type="SUPFAM" id="SSF52172">
    <property type="entry name" value="CheY-like"/>
    <property type="match status" value="1"/>
</dbReference>
<organism evidence="7">
    <name type="scientific">mine drainage metagenome</name>
    <dbReference type="NCBI Taxonomy" id="410659"/>
    <lineage>
        <taxon>unclassified sequences</taxon>
        <taxon>metagenomes</taxon>
        <taxon>ecological metagenomes</taxon>
    </lineage>
</organism>
<evidence type="ECO:0000256" key="5">
    <source>
        <dbReference type="ARBA" id="ARBA00023163"/>
    </source>
</evidence>